<dbReference type="SUPFAM" id="SSF50341">
    <property type="entry name" value="CheW-like"/>
    <property type="match status" value="1"/>
</dbReference>
<dbReference type="SMART" id="SM00260">
    <property type="entry name" value="CheW"/>
    <property type="match status" value="1"/>
</dbReference>
<dbReference type="Gene3D" id="2.40.50.180">
    <property type="entry name" value="CheA-289, Domain 4"/>
    <property type="match status" value="1"/>
</dbReference>
<keyword evidence="6" id="KW-1185">Reference proteome</keyword>
<dbReference type="Pfam" id="PF01584">
    <property type="entry name" value="CheW"/>
    <property type="match status" value="1"/>
</dbReference>
<organism evidence="5 6">
    <name type="scientific">Labrys okinawensis</name>
    <dbReference type="NCBI Taxonomy" id="346911"/>
    <lineage>
        <taxon>Bacteria</taxon>
        <taxon>Pseudomonadati</taxon>
        <taxon>Pseudomonadota</taxon>
        <taxon>Alphaproteobacteria</taxon>
        <taxon>Hyphomicrobiales</taxon>
        <taxon>Xanthobacteraceae</taxon>
        <taxon>Labrys</taxon>
    </lineage>
</organism>
<reference evidence="5 6" key="1">
    <citation type="submission" date="2018-02" db="EMBL/GenBank/DDBJ databases">
        <title>Whole genome sequencing of endophytic bacterium.</title>
        <authorList>
            <person name="Eedara R."/>
            <person name="Podile A.R."/>
        </authorList>
    </citation>
    <scope>NUCLEOTIDE SEQUENCE [LARGE SCALE GENOMIC DNA]</scope>
    <source>
        <strain evidence="5 6">RP1T</strain>
    </source>
</reference>
<evidence type="ECO:0000256" key="3">
    <source>
        <dbReference type="ARBA" id="ARBA00022490"/>
    </source>
</evidence>
<keyword evidence="3" id="KW-0963">Cytoplasm</keyword>
<dbReference type="PANTHER" id="PTHR22617">
    <property type="entry name" value="CHEMOTAXIS SENSOR HISTIDINE KINASE-RELATED"/>
    <property type="match status" value="1"/>
</dbReference>
<sequence>MESAMTSLASDAPSVASPSAIDNCWQRIGVRGDKSCPELRRHAHCHNCEVFSRAASQLLDRDIPSGGEAAIAPSGVNVIARSSNSQSVLIFRLGSEWFALPTLVLDEVTGLRTIHSLPHRRGPALLGLVNVRGELVICVSIAQLLIGAEHDAPQGRLIVAHHAGSRFAFPVDEVQYTHLYTEADLKPVPATVAQSSSGFTRGLLSWRDRNVGRLDEHALFEALGRGLAR</sequence>
<name>A0A2S9QJD6_9HYPH</name>
<proteinExistence type="predicted"/>
<dbReference type="GO" id="GO:0006935">
    <property type="term" value="P:chemotaxis"/>
    <property type="evidence" value="ECO:0007669"/>
    <property type="project" value="InterPro"/>
</dbReference>
<dbReference type="InterPro" id="IPR039315">
    <property type="entry name" value="CheW"/>
</dbReference>
<dbReference type="OrthoDB" id="21516at2"/>
<evidence type="ECO:0000313" key="6">
    <source>
        <dbReference type="Proteomes" id="UP000237682"/>
    </source>
</evidence>
<evidence type="ECO:0000256" key="2">
    <source>
        <dbReference type="ARBA" id="ARBA00021483"/>
    </source>
</evidence>
<dbReference type="Proteomes" id="UP000237682">
    <property type="component" value="Unassembled WGS sequence"/>
</dbReference>
<evidence type="ECO:0000313" key="5">
    <source>
        <dbReference type="EMBL" id="PRH89463.1"/>
    </source>
</evidence>
<dbReference type="InterPro" id="IPR036061">
    <property type="entry name" value="CheW-like_dom_sf"/>
</dbReference>
<evidence type="ECO:0000256" key="1">
    <source>
        <dbReference type="ARBA" id="ARBA00004496"/>
    </source>
</evidence>
<feature type="domain" description="CheW-like" evidence="4">
    <location>
        <begin position="85"/>
        <end position="225"/>
    </location>
</feature>
<accession>A0A2S9QJD6</accession>
<dbReference type="PANTHER" id="PTHR22617:SF45">
    <property type="entry name" value="CHEMOTAXIS PROTEIN CHEW"/>
    <property type="match status" value="1"/>
</dbReference>
<dbReference type="GO" id="GO:0007165">
    <property type="term" value="P:signal transduction"/>
    <property type="evidence" value="ECO:0007669"/>
    <property type="project" value="InterPro"/>
</dbReference>
<evidence type="ECO:0000259" key="4">
    <source>
        <dbReference type="PROSITE" id="PS50851"/>
    </source>
</evidence>
<comment type="subcellular location">
    <subcellularLocation>
        <location evidence="1">Cytoplasm</location>
    </subcellularLocation>
</comment>
<dbReference type="EMBL" id="PUEJ01000001">
    <property type="protein sequence ID" value="PRH89463.1"/>
    <property type="molecule type" value="Genomic_DNA"/>
</dbReference>
<comment type="caution">
    <text evidence="5">The sequence shown here is derived from an EMBL/GenBank/DDBJ whole genome shotgun (WGS) entry which is preliminary data.</text>
</comment>
<dbReference type="Gene3D" id="2.30.30.40">
    <property type="entry name" value="SH3 Domains"/>
    <property type="match status" value="1"/>
</dbReference>
<gene>
    <name evidence="5" type="ORF">C5L14_02490</name>
</gene>
<dbReference type="InterPro" id="IPR002545">
    <property type="entry name" value="CheW-lke_dom"/>
</dbReference>
<dbReference type="GO" id="GO:0005829">
    <property type="term" value="C:cytosol"/>
    <property type="evidence" value="ECO:0007669"/>
    <property type="project" value="TreeGrafter"/>
</dbReference>
<dbReference type="PROSITE" id="PS50851">
    <property type="entry name" value="CHEW"/>
    <property type="match status" value="1"/>
</dbReference>
<protein>
    <recommendedName>
        <fullName evidence="2">Chemotaxis protein CheW</fullName>
    </recommendedName>
</protein>
<dbReference type="AlphaFoldDB" id="A0A2S9QJD6"/>